<dbReference type="PANTHER" id="PTHR34817:SF2">
    <property type="entry name" value="NUCLEOTIDYLTRANSFERASE"/>
    <property type="match status" value="1"/>
</dbReference>
<proteinExistence type="predicted"/>
<accession>A0A0V0QGE2</accession>
<gene>
    <name evidence="1" type="ORF">PPERSA_11724</name>
</gene>
<dbReference type="OMA" id="DSSFLEW"/>
<sequence length="291" mass="35515">MENIQKIQYEVLQRQNNQDISRKYVLQYLNDLEKQNDVRIIYASETGSRAFGTNVEDSDFDVKGYYIGSPQKYMSIKGCPEIIDNYHQKIVVDGKELDIDFEFHDIKNFFKQKISQPWKPNLNYKFFTEEQDIYINLFDPEQLDTIKQQLNLDQQLWDQQKEEKNFDRNIKAKDIVNFIVYLCQFFYILEHNSFPPYKIENLKQKLNEDKNENYIKYEKVINDEFQKYFKMKQEVRLNYVWEGDFSQQLIELMEFSYKIAKENDKKYYNKNIEFTEQQAEQIFQKLLKKLF</sequence>
<dbReference type="Proteomes" id="UP000054937">
    <property type="component" value="Unassembled WGS sequence"/>
</dbReference>
<dbReference type="InParanoid" id="A0A0V0QGE2"/>
<dbReference type="Pfam" id="PF10127">
    <property type="entry name" value="RlaP"/>
    <property type="match status" value="1"/>
</dbReference>
<name>A0A0V0QGE2_PSEPJ</name>
<evidence type="ECO:0000313" key="2">
    <source>
        <dbReference type="Proteomes" id="UP000054937"/>
    </source>
</evidence>
<keyword evidence="2" id="KW-1185">Reference proteome</keyword>
<evidence type="ECO:0000313" key="1">
    <source>
        <dbReference type="EMBL" id="KRX01277.1"/>
    </source>
</evidence>
<dbReference type="OrthoDB" id="10266790at2759"/>
<dbReference type="AlphaFoldDB" id="A0A0V0QGE2"/>
<reference evidence="1 2" key="1">
    <citation type="journal article" date="2015" name="Sci. Rep.">
        <title>Genome of the facultative scuticociliatosis pathogen Pseudocohnilembus persalinus provides insight into its virulence through horizontal gene transfer.</title>
        <authorList>
            <person name="Xiong J."/>
            <person name="Wang G."/>
            <person name="Cheng J."/>
            <person name="Tian M."/>
            <person name="Pan X."/>
            <person name="Warren A."/>
            <person name="Jiang C."/>
            <person name="Yuan D."/>
            <person name="Miao W."/>
        </authorList>
    </citation>
    <scope>NUCLEOTIDE SEQUENCE [LARGE SCALE GENOMIC DNA]</scope>
    <source>
        <strain evidence="1">36N120E</strain>
    </source>
</reference>
<dbReference type="InterPro" id="IPR018775">
    <property type="entry name" value="RlaP"/>
</dbReference>
<protein>
    <recommendedName>
        <fullName evidence="3">Nucleotidyltransferase</fullName>
    </recommendedName>
</protein>
<dbReference type="PANTHER" id="PTHR34817">
    <property type="entry name" value="NUCLEOTIDYLTRANSFERASE"/>
    <property type="match status" value="1"/>
</dbReference>
<comment type="caution">
    <text evidence="1">The sequence shown here is derived from an EMBL/GenBank/DDBJ whole genome shotgun (WGS) entry which is preliminary data.</text>
</comment>
<organism evidence="1 2">
    <name type="scientific">Pseudocohnilembus persalinus</name>
    <name type="common">Ciliate</name>
    <dbReference type="NCBI Taxonomy" id="266149"/>
    <lineage>
        <taxon>Eukaryota</taxon>
        <taxon>Sar</taxon>
        <taxon>Alveolata</taxon>
        <taxon>Ciliophora</taxon>
        <taxon>Intramacronucleata</taxon>
        <taxon>Oligohymenophorea</taxon>
        <taxon>Scuticociliatia</taxon>
        <taxon>Philasterida</taxon>
        <taxon>Pseudocohnilembidae</taxon>
        <taxon>Pseudocohnilembus</taxon>
    </lineage>
</organism>
<evidence type="ECO:0008006" key="3">
    <source>
        <dbReference type="Google" id="ProtNLM"/>
    </source>
</evidence>
<dbReference type="EMBL" id="LDAU01000171">
    <property type="protein sequence ID" value="KRX01277.1"/>
    <property type="molecule type" value="Genomic_DNA"/>
</dbReference>